<organism evidence="6 7">
    <name type="scientific">Candidatus Mcinerneyibacterium aminivorans</name>
    <dbReference type="NCBI Taxonomy" id="2703815"/>
    <lineage>
        <taxon>Bacteria</taxon>
        <taxon>Candidatus Macinerneyibacteriota</taxon>
        <taxon>Candidatus Mcinerneyibacteria</taxon>
        <taxon>Candidatus Mcinerneyibacteriales</taxon>
        <taxon>Candidatus Mcinerneyibacteriaceae</taxon>
        <taxon>Candidatus Mcinerneyibacterium</taxon>
    </lineage>
</organism>
<accession>A0A5D0M9D7</accession>
<dbReference type="InterPro" id="IPR036737">
    <property type="entry name" value="OmpA-like_sf"/>
</dbReference>
<dbReference type="InterPro" id="IPR006664">
    <property type="entry name" value="OMP_bac"/>
</dbReference>
<sequence>MKKILIMIVFMSIVFTPLMAKDGELQTSYLYENTRLLQMDGYSFGMGGASVGVLGKSFNLNNHAKDAFLRGFDVSAGMNMLYYNDYFESYTAQSYFGSINFPLKDWFMVNITGINNYLLLPKRDVANQWDSLELTKNYSSTLFFTLARKVNLTPKTQLGLGFTGKYVDQTVLFDYRSDYVVLEDAPGKYTLGKGFGADVSMIARFQLGSSTYFNMGGSLIDVVAPLNVVMGKYFGAGLEINHVLFYKNAKLNLAGDYLINHSDSTRMSFGIEEWILNERLALRLGFVDTKITAMDNKKAFTYDPDGAINSVYNDYDSLNLGYNLYNPKEQITMGLGFKAGGFEANFSYALGSEYTGNSMSFDIAYTGEEVKKSTYKFEPKIELQSNYKYFSPNGDGKRDQVIFFMNPKNIEEIGKWKLEIYNSSADLVKGFKGKKSVPKQITWDGKDKNNKTLPDGEYYALTEIEDIYGNVGSSQKVKFKIMKKSPSVDLTFMPDKLHPGSEKFKFMVTQMESVEIIKTKIVIMKEDEKIDEITYDGFKDSFKWNGIYGDNNYPEKGEELTAYCELTDNAGNTGKSVLVNIPVGEKVVEEDKKEVKMPEIFIAARIRFATSSSKLPSSAKEELDEVVEMLNKKKQLKIRIEGHTDSRGAAQTNYKLSLDRANVVKEYLIDEGVPEDRMVVVGYGEDMPIDSNNTEKGRKNNRRVDVIVISD</sequence>
<dbReference type="Gene3D" id="3.30.1330.60">
    <property type="entry name" value="OmpA-like domain"/>
    <property type="match status" value="1"/>
</dbReference>
<protein>
    <submittedName>
        <fullName evidence="6">OmpA family protein</fullName>
    </submittedName>
</protein>
<evidence type="ECO:0000256" key="2">
    <source>
        <dbReference type="ARBA" id="ARBA00023136"/>
    </source>
</evidence>
<dbReference type="Pfam" id="PF00691">
    <property type="entry name" value="OmpA"/>
    <property type="match status" value="1"/>
</dbReference>
<evidence type="ECO:0000256" key="4">
    <source>
        <dbReference type="PROSITE-ProRule" id="PRU00473"/>
    </source>
</evidence>
<evidence type="ECO:0000256" key="3">
    <source>
        <dbReference type="ARBA" id="ARBA00023237"/>
    </source>
</evidence>
<dbReference type="InterPro" id="IPR050330">
    <property type="entry name" value="Bact_OuterMem_StrucFunc"/>
</dbReference>
<dbReference type="AlphaFoldDB" id="A0A5D0M9D7"/>
<dbReference type="PANTHER" id="PTHR30329">
    <property type="entry name" value="STATOR ELEMENT OF FLAGELLAR MOTOR COMPLEX"/>
    <property type="match status" value="1"/>
</dbReference>
<dbReference type="GO" id="GO:0009279">
    <property type="term" value="C:cell outer membrane"/>
    <property type="evidence" value="ECO:0007669"/>
    <property type="project" value="UniProtKB-SubCell"/>
</dbReference>
<keyword evidence="3" id="KW-0998">Cell outer membrane</keyword>
<evidence type="ECO:0000313" key="6">
    <source>
        <dbReference type="EMBL" id="TYB30364.1"/>
    </source>
</evidence>
<evidence type="ECO:0000259" key="5">
    <source>
        <dbReference type="PROSITE" id="PS51123"/>
    </source>
</evidence>
<name>A0A5D0M9D7_9BACT</name>
<feature type="domain" description="OmpA-like" evidence="5">
    <location>
        <begin position="595"/>
        <end position="711"/>
    </location>
</feature>
<dbReference type="PANTHER" id="PTHR30329:SF21">
    <property type="entry name" value="LIPOPROTEIN YIAD-RELATED"/>
    <property type="match status" value="1"/>
</dbReference>
<dbReference type="InterPro" id="IPR006665">
    <property type="entry name" value="OmpA-like"/>
</dbReference>
<gene>
    <name evidence="6" type="ORF">FXF47_09510</name>
</gene>
<evidence type="ECO:0000313" key="7">
    <source>
        <dbReference type="Proteomes" id="UP000324143"/>
    </source>
</evidence>
<dbReference type="PROSITE" id="PS51123">
    <property type="entry name" value="OMPA_2"/>
    <property type="match status" value="1"/>
</dbReference>
<comment type="caution">
    <text evidence="6">The sequence shown here is derived from an EMBL/GenBank/DDBJ whole genome shotgun (WGS) entry which is preliminary data.</text>
</comment>
<dbReference type="Proteomes" id="UP000324143">
    <property type="component" value="Unassembled WGS sequence"/>
</dbReference>
<keyword evidence="2 4" id="KW-0472">Membrane</keyword>
<dbReference type="Pfam" id="PF13585">
    <property type="entry name" value="CHU_C"/>
    <property type="match status" value="1"/>
</dbReference>
<evidence type="ECO:0000256" key="1">
    <source>
        <dbReference type="ARBA" id="ARBA00004442"/>
    </source>
</evidence>
<dbReference type="Gene3D" id="2.60.40.4070">
    <property type="match status" value="1"/>
</dbReference>
<dbReference type="PRINTS" id="PR01021">
    <property type="entry name" value="OMPADOMAIN"/>
</dbReference>
<keyword evidence="7" id="KW-1185">Reference proteome</keyword>
<comment type="subcellular location">
    <subcellularLocation>
        <location evidence="1">Cell outer membrane</location>
    </subcellularLocation>
</comment>
<dbReference type="EMBL" id="VSIX01000139">
    <property type="protein sequence ID" value="TYB30364.1"/>
    <property type="molecule type" value="Genomic_DNA"/>
</dbReference>
<dbReference type="CDD" id="cd07185">
    <property type="entry name" value="OmpA_C-like"/>
    <property type="match status" value="1"/>
</dbReference>
<reference evidence="6" key="1">
    <citation type="submission" date="2019-08" db="EMBL/GenBank/DDBJ databases">
        <title>Genomic characterization of a novel candidate phylum (ARYD3) from a high temperature, high salinity tertiary oil reservoir in north central Oklahoma, USA.</title>
        <authorList>
            <person name="Youssef N.H."/>
            <person name="Yadav A."/>
            <person name="Elshahed M.S."/>
        </authorList>
    </citation>
    <scope>NUCLEOTIDE SEQUENCE [LARGE SCALE GENOMIC DNA]</scope>
    <source>
        <strain evidence="6">ARYD3</strain>
    </source>
</reference>
<proteinExistence type="predicted"/>
<dbReference type="SUPFAM" id="SSF103088">
    <property type="entry name" value="OmpA-like"/>
    <property type="match status" value="1"/>
</dbReference>